<evidence type="ECO:0000313" key="2">
    <source>
        <dbReference type="Proteomes" id="UP000190951"/>
    </source>
</evidence>
<keyword evidence="2" id="KW-1185">Reference proteome</keyword>
<organism evidence="1 2">
    <name type="scientific">Clostridium felsineum</name>
    <dbReference type="NCBI Taxonomy" id="36839"/>
    <lineage>
        <taxon>Bacteria</taxon>
        <taxon>Bacillati</taxon>
        <taxon>Bacillota</taxon>
        <taxon>Clostridia</taxon>
        <taxon>Eubacteriales</taxon>
        <taxon>Clostridiaceae</taxon>
        <taxon>Clostridium</taxon>
    </lineage>
</organism>
<proteinExistence type="predicted"/>
<dbReference type="InterPro" id="IPR025330">
    <property type="entry name" value="DUF4236"/>
</dbReference>
<evidence type="ECO:0000313" key="1">
    <source>
        <dbReference type="EMBL" id="URZ11813.1"/>
    </source>
</evidence>
<accession>A0A1S8L541</accession>
<dbReference type="AlphaFoldDB" id="A0A1S8L541"/>
<dbReference type="Pfam" id="PF14020">
    <property type="entry name" value="DUF4236"/>
    <property type="match status" value="1"/>
</dbReference>
<sequence length="137" mass="14975">MFIKKSVKLGKHARINVTKKGLSSITFGGKHSRFGIRKDGSTYASANKNGVYVRQELSKGTKGKQLNKVVNKNSNNELTLGKLLKICLALYIIVLIMDGLTLKSGLLLKVVGALDIIFFIITGIGIISNNKKDKNLE</sequence>
<dbReference type="Proteomes" id="UP000190951">
    <property type="component" value="Chromosome"/>
</dbReference>
<reference evidence="1 2" key="1">
    <citation type="submission" date="2022-04" db="EMBL/GenBank/DDBJ databases">
        <title>Genome sequence of C. roseum typestrain.</title>
        <authorList>
            <person name="Poehlein A."/>
            <person name="Schoch T."/>
            <person name="Duerre P."/>
            <person name="Daniel R."/>
        </authorList>
    </citation>
    <scope>NUCLEOTIDE SEQUENCE [LARGE SCALE GENOMIC DNA]</scope>
    <source>
        <strain evidence="1 2">DSM 7320</strain>
    </source>
</reference>
<gene>
    <name evidence="1" type="ORF">CROST_025300</name>
</gene>
<name>A0A1S8L541_9CLOT</name>
<protein>
    <submittedName>
        <fullName evidence="1">Uncharacterized protein</fullName>
    </submittedName>
</protein>
<dbReference type="EMBL" id="CP096983">
    <property type="protein sequence ID" value="URZ11813.1"/>
    <property type="molecule type" value="Genomic_DNA"/>
</dbReference>
<dbReference type="KEGG" id="crw:CROST_025300"/>
<dbReference type="STRING" id="84029.CROST_24550"/>
<dbReference type="RefSeq" id="WP_176091571.1">
    <property type="nucleotide sequence ID" value="NZ_CP096983.1"/>
</dbReference>